<evidence type="ECO:0000256" key="1">
    <source>
        <dbReference type="SAM" id="Phobius"/>
    </source>
</evidence>
<organism evidence="2 3">
    <name type="scientific">Pseudomonas neustonica</name>
    <dbReference type="NCBI Taxonomy" id="2487346"/>
    <lineage>
        <taxon>Bacteria</taxon>
        <taxon>Pseudomonadati</taxon>
        <taxon>Pseudomonadota</taxon>
        <taxon>Gammaproteobacteria</taxon>
        <taxon>Pseudomonadales</taxon>
        <taxon>Pseudomonadaceae</taxon>
        <taxon>Pseudomonas</taxon>
    </lineage>
</organism>
<keyword evidence="3" id="KW-1185">Reference proteome</keyword>
<name>A0ABX9XJ06_9PSED</name>
<dbReference type="Proteomes" id="UP000275199">
    <property type="component" value="Unassembled WGS sequence"/>
</dbReference>
<evidence type="ECO:0000313" key="3">
    <source>
        <dbReference type="Proteomes" id="UP000275199"/>
    </source>
</evidence>
<keyword evidence="1" id="KW-1133">Transmembrane helix</keyword>
<dbReference type="PROSITE" id="PS51257">
    <property type="entry name" value="PROKAR_LIPOPROTEIN"/>
    <property type="match status" value="1"/>
</dbReference>
<protein>
    <submittedName>
        <fullName evidence="2">Uncharacterized protein</fullName>
    </submittedName>
</protein>
<comment type="caution">
    <text evidence="2">The sequence shown here is derived from an EMBL/GenBank/DDBJ whole genome shotgun (WGS) entry which is preliminary data.</text>
</comment>
<gene>
    <name evidence="2" type="ORF">EF096_08290</name>
</gene>
<keyword evidence="1" id="KW-0472">Membrane</keyword>
<feature type="transmembrane region" description="Helical" evidence="1">
    <location>
        <begin position="30"/>
        <end position="55"/>
    </location>
</feature>
<accession>A0ABX9XJ06</accession>
<sequence length="61" mass="6441">MSYKLQAASCKLQAPGKPAVGYSLLLTCGLWLVACGLWLVACGLWLVACGLWLVACGLGWI</sequence>
<dbReference type="EMBL" id="RKKU01000007">
    <property type="protein sequence ID" value="ROZ85424.1"/>
    <property type="molecule type" value="Genomic_DNA"/>
</dbReference>
<proteinExistence type="predicted"/>
<reference evidence="2 3" key="1">
    <citation type="submission" date="2018-11" db="EMBL/GenBank/DDBJ databases">
        <authorList>
            <person name="Jang G.I."/>
            <person name="Hwang C.Y."/>
        </authorList>
    </citation>
    <scope>NUCLEOTIDE SEQUENCE [LARGE SCALE GENOMIC DNA]</scope>
    <source>
        <strain evidence="2 3">SSM26</strain>
    </source>
</reference>
<evidence type="ECO:0000313" key="2">
    <source>
        <dbReference type="EMBL" id="ROZ85424.1"/>
    </source>
</evidence>
<keyword evidence="1" id="KW-0812">Transmembrane</keyword>